<keyword evidence="1" id="KW-0805">Transcription regulation</keyword>
<dbReference type="PANTHER" id="PTHR44688">
    <property type="entry name" value="DNA-BINDING TRANSCRIPTIONAL ACTIVATOR DEVR_DOSR"/>
    <property type="match status" value="1"/>
</dbReference>
<dbReference type="SUPFAM" id="SSF52540">
    <property type="entry name" value="P-loop containing nucleoside triphosphate hydrolases"/>
    <property type="match status" value="1"/>
</dbReference>
<evidence type="ECO:0000256" key="1">
    <source>
        <dbReference type="ARBA" id="ARBA00023015"/>
    </source>
</evidence>
<protein>
    <submittedName>
        <fullName evidence="5">LuxR family maltose regulon positive regulatory protein</fullName>
    </submittedName>
</protein>
<proteinExistence type="predicted"/>
<dbReference type="AlphaFoldDB" id="A0A2A9E6Y2"/>
<evidence type="ECO:0000313" key="5">
    <source>
        <dbReference type="EMBL" id="PFG34002.1"/>
    </source>
</evidence>
<dbReference type="EMBL" id="PDJG01000001">
    <property type="protein sequence ID" value="PFG34002.1"/>
    <property type="molecule type" value="Genomic_DNA"/>
</dbReference>
<dbReference type="InterPro" id="IPR027417">
    <property type="entry name" value="P-loop_NTPase"/>
</dbReference>
<reference evidence="5 6" key="1">
    <citation type="submission" date="2017-10" db="EMBL/GenBank/DDBJ databases">
        <title>Sequencing the genomes of 1000 actinobacteria strains.</title>
        <authorList>
            <person name="Klenk H.-P."/>
        </authorList>
    </citation>
    <scope>NUCLEOTIDE SEQUENCE [LARGE SCALE GENOMIC DNA]</scope>
    <source>
        <strain evidence="5 6">DSM 18966</strain>
    </source>
</reference>
<evidence type="ECO:0000256" key="3">
    <source>
        <dbReference type="ARBA" id="ARBA00023163"/>
    </source>
</evidence>
<dbReference type="InterPro" id="IPR016032">
    <property type="entry name" value="Sig_transdc_resp-reg_C-effctor"/>
</dbReference>
<dbReference type="Pfam" id="PF00196">
    <property type="entry name" value="GerE"/>
    <property type="match status" value="1"/>
</dbReference>
<dbReference type="Gene3D" id="1.10.10.10">
    <property type="entry name" value="Winged helix-like DNA-binding domain superfamily/Winged helix DNA-binding domain"/>
    <property type="match status" value="1"/>
</dbReference>
<dbReference type="GO" id="GO:0003677">
    <property type="term" value="F:DNA binding"/>
    <property type="evidence" value="ECO:0007669"/>
    <property type="project" value="UniProtKB-KW"/>
</dbReference>
<dbReference type="PRINTS" id="PR00038">
    <property type="entry name" value="HTHLUXR"/>
</dbReference>
<accession>A0A2A9E6Y2</accession>
<gene>
    <name evidence="5" type="ORF">ATL42_1901</name>
</gene>
<dbReference type="GO" id="GO:0006355">
    <property type="term" value="P:regulation of DNA-templated transcription"/>
    <property type="evidence" value="ECO:0007669"/>
    <property type="project" value="InterPro"/>
</dbReference>
<dbReference type="SUPFAM" id="SSF46894">
    <property type="entry name" value="C-terminal effector domain of the bipartite response regulators"/>
    <property type="match status" value="1"/>
</dbReference>
<dbReference type="InterPro" id="IPR036388">
    <property type="entry name" value="WH-like_DNA-bd_sf"/>
</dbReference>
<dbReference type="Pfam" id="PF25873">
    <property type="entry name" value="WHD_MalT"/>
    <property type="match status" value="1"/>
</dbReference>
<dbReference type="Proteomes" id="UP000225548">
    <property type="component" value="Unassembled WGS sequence"/>
</dbReference>
<keyword evidence="2" id="KW-0238">DNA-binding</keyword>
<evidence type="ECO:0000256" key="2">
    <source>
        <dbReference type="ARBA" id="ARBA00023125"/>
    </source>
</evidence>
<dbReference type="Gene3D" id="1.25.40.10">
    <property type="entry name" value="Tetratricopeptide repeat domain"/>
    <property type="match status" value="1"/>
</dbReference>
<dbReference type="OrthoDB" id="134985at2"/>
<feature type="domain" description="HTH luxR-type" evidence="4">
    <location>
        <begin position="813"/>
        <end position="878"/>
    </location>
</feature>
<evidence type="ECO:0000313" key="6">
    <source>
        <dbReference type="Proteomes" id="UP000225548"/>
    </source>
</evidence>
<sequence>MADSQSDHDHAAGAVSYGVVTPALLPRSPSVFVAKSELLRFLDRREPLTIVRGPRGYGKTSLVAHWARSLSGTPDVVWVSCRMALFGEGSVPTVWDAIAEALARSGLTDERASDENEARAQLAAVLRELHRPLCLVLDDFHHVADAGVEAALVDLVRKFESLSVIVCLARVVSIETVGAATIDSVVIRPADLLLTEGETSEIARRLGHELAPDEVRALHVESGGWPALVRAILSNGGAAPARGTLGTLDLRAGDPFLRSVWQELDDWQLQRFIVRTAILDEFSEDDARWCSGIHDVGEHLAHLVAAGVVIVAGTGEKAVYHYVPAVRRACAALLTSLDPRQLAVASRRAAEVCVAHRRTNIALGHLVRSESWTEVAQLIDSRWVELVAEFPEDVAEAVERIPTEFLECHARLVIARDHLLPVVRKDAAVDGGDGTLPTFAPAAVGPPVPRDDGDLFELPGIVDAMEQSLAQIALLRMTGNFYAAKEIADRDHDAVLVRVDELHDEVRQELAPVLHEWAMTRLLAADLPGALIAFREAVELATTHGHPEIVREASVGAALACAMLGYLQPAEEWLAAAERDCLPTGRPSPSDQIVEAVRGIVALERVEPAGFHAARSFDLPQDVGELWALAVMIRAQVALVDGTHFQILGEIEAARGHSDGEGAPGLGEALLVAASVDLHLALGHISRARLAINAVTQRYETTGLARARTEYLSGEFVRASEVALEWLRTRIYAPRHRLDFLVILAAAEQARGRRYEAAVALDEAVAISVATGITRAFLKVPRRALLDLEVEVPKIRDILEQPGLLEMAEFFPAPTISAQLSDRERQVLESLSRSSSLAGVARSLYLSSNTVKTHLRSIYRKLGTHSSVETVERAFELGLIERPS</sequence>
<dbReference type="InterPro" id="IPR000792">
    <property type="entry name" value="Tscrpt_reg_LuxR_C"/>
</dbReference>
<name>A0A2A9E6Y2_9MICO</name>
<dbReference type="InterPro" id="IPR011990">
    <property type="entry name" value="TPR-like_helical_dom_sf"/>
</dbReference>
<dbReference type="PANTHER" id="PTHR44688:SF16">
    <property type="entry name" value="DNA-BINDING TRANSCRIPTIONAL ACTIVATOR DEVR_DOSR"/>
    <property type="match status" value="1"/>
</dbReference>
<comment type="caution">
    <text evidence="5">The sequence shown here is derived from an EMBL/GenBank/DDBJ whole genome shotgun (WGS) entry which is preliminary data.</text>
</comment>
<keyword evidence="3" id="KW-0804">Transcription</keyword>
<keyword evidence="6" id="KW-1185">Reference proteome</keyword>
<evidence type="ECO:0000259" key="4">
    <source>
        <dbReference type="PROSITE" id="PS50043"/>
    </source>
</evidence>
<organism evidence="5 6">
    <name type="scientific">Sanguibacter antarcticus</name>
    <dbReference type="NCBI Taxonomy" id="372484"/>
    <lineage>
        <taxon>Bacteria</taxon>
        <taxon>Bacillati</taxon>
        <taxon>Actinomycetota</taxon>
        <taxon>Actinomycetes</taxon>
        <taxon>Micrococcales</taxon>
        <taxon>Sanguibacteraceae</taxon>
        <taxon>Sanguibacter</taxon>
    </lineage>
</organism>
<dbReference type="PROSITE" id="PS50043">
    <property type="entry name" value="HTH_LUXR_2"/>
    <property type="match status" value="1"/>
</dbReference>
<dbReference type="SMART" id="SM00421">
    <property type="entry name" value="HTH_LUXR"/>
    <property type="match status" value="1"/>
</dbReference>
<dbReference type="InterPro" id="IPR041664">
    <property type="entry name" value="AAA_16"/>
</dbReference>
<dbReference type="InterPro" id="IPR059106">
    <property type="entry name" value="WHD_MalT"/>
</dbReference>
<dbReference type="CDD" id="cd06170">
    <property type="entry name" value="LuxR_C_like"/>
    <property type="match status" value="1"/>
</dbReference>
<dbReference type="Pfam" id="PF13191">
    <property type="entry name" value="AAA_16"/>
    <property type="match status" value="1"/>
</dbReference>
<dbReference type="Gene3D" id="3.40.50.300">
    <property type="entry name" value="P-loop containing nucleotide triphosphate hydrolases"/>
    <property type="match status" value="1"/>
</dbReference>